<dbReference type="EMBL" id="JAAIIG010000002">
    <property type="protein sequence ID" value="NMM97500.1"/>
    <property type="molecule type" value="Genomic_DNA"/>
</dbReference>
<dbReference type="Proteomes" id="UP000543419">
    <property type="component" value="Unassembled WGS sequence"/>
</dbReference>
<sequence>MDFESDVLNPARNRATIFDTASVYSERQGAVRHVVLGCGFFSPSHGRAGVCLVVSGMASVGTVHTGWGVLQ</sequence>
<reference evidence="1 2" key="1">
    <citation type="submission" date="2020-02" db="EMBL/GenBank/DDBJ databases">
        <title>Characterization of phylogenetic diversity of novel bifidobacterial species isolated in Czech ZOOs.</title>
        <authorList>
            <person name="Lugli G.A."/>
            <person name="Vera N.B."/>
            <person name="Ventura M."/>
        </authorList>
    </citation>
    <scope>NUCLEOTIDE SEQUENCE [LARGE SCALE GENOMIC DNA]</scope>
    <source>
        <strain evidence="1 2">DSM 109959</strain>
    </source>
</reference>
<gene>
    <name evidence="1" type="ORF">G1C97_0449</name>
</gene>
<accession>A0A7Y0HUT3</accession>
<comment type="caution">
    <text evidence="1">The sequence shown here is derived from an EMBL/GenBank/DDBJ whole genome shotgun (WGS) entry which is preliminary data.</text>
</comment>
<evidence type="ECO:0000313" key="2">
    <source>
        <dbReference type="Proteomes" id="UP000543419"/>
    </source>
</evidence>
<dbReference type="AlphaFoldDB" id="A0A7Y0HUT3"/>
<evidence type="ECO:0000313" key="1">
    <source>
        <dbReference type="EMBL" id="NMM97500.1"/>
    </source>
</evidence>
<name>A0A7Y0HUT3_9BIFI</name>
<keyword evidence="2" id="KW-1185">Reference proteome</keyword>
<organism evidence="1 2">
    <name type="scientific">Bifidobacterium olomucense</name>
    <dbReference type="NCBI Taxonomy" id="2675324"/>
    <lineage>
        <taxon>Bacteria</taxon>
        <taxon>Bacillati</taxon>
        <taxon>Actinomycetota</taxon>
        <taxon>Actinomycetes</taxon>
        <taxon>Bifidobacteriales</taxon>
        <taxon>Bifidobacteriaceae</taxon>
        <taxon>Bifidobacterium</taxon>
    </lineage>
</organism>
<proteinExistence type="predicted"/>
<protein>
    <submittedName>
        <fullName evidence="1">Uncharacterized protein</fullName>
    </submittedName>
</protein>